<proteinExistence type="predicted"/>
<dbReference type="AlphaFoldDB" id="A0A2V1GWX1"/>
<dbReference type="RefSeq" id="WP_116689012.1">
    <property type="nucleotide sequence ID" value="NZ_CAWNYD010000014.1"/>
</dbReference>
<comment type="caution">
    <text evidence="1">The sequence shown here is derived from an EMBL/GenBank/DDBJ whole genome shotgun (WGS) entry which is preliminary data.</text>
</comment>
<reference evidence="1 2" key="1">
    <citation type="submission" date="2018-04" db="EMBL/GenBank/DDBJ databases">
        <title>Thalassorhabdus spongiae gen. nov., sp. nov., isolated from a marine sponge in South-West Iceland.</title>
        <authorList>
            <person name="Knobloch S."/>
            <person name="Daussin A."/>
            <person name="Johannsson R."/>
            <person name="Marteinsson V.T."/>
        </authorList>
    </citation>
    <scope>NUCLEOTIDE SEQUENCE [LARGE SCALE GENOMIC DNA]</scope>
    <source>
        <strain evidence="1 2">Hp12</strain>
    </source>
</reference>
<dbReference type="NCBIfam" id="TIGR02444">
    <property type="entry name" value="TIGR02444 family protein"/>
    <property type="match status" value="1"/>
</dbReference>
<dbReference type="EMBL" id="QDDL01000014">
    <property type="protein sequence ID" value="PVZ63928.1"/>
    <property type="molecule type" value="Genomic_DNA"/>
</dbReference>
<organism evidence="1 2">
    <name type="scientific">Pelagibaculum spongiae</name>
    <dbReference type="NCBI Taxonomy" id="2080658"/>
    <lineage>
        <taxon>Bacteria</taxon>
        <taxon>Pseudomonadati</taxon>
        <taxon>Pseudomonadota</taxon>
        <taxon>Gammaproteobacteria</taxon>
        <taxon>Oceanospirillales</taxon>
        <taxon>Pelagibaculum</taxon>
    </lineage>
</organism>
<dbReference type="Proteomes" id="UP000244906">
    <property type="component" value="Unassembled WGS sequence"/>
</dbReference>
<name>A0A2V1GWX1_9GAMM</name>
<evidence type="ECO:0000313" key="1">
    <source>
        <dbReference type="EMBL" id="PVZ63928.1"/>
    </source>
</evidence>
<dbReference type="OrthoDB" id="5795846at2"/>
<dbReference type="InterPro" id="IPR012659">
    <property type="entry name" value="CHP02444"/>
</dbReference>
<sequence length="153" mass="17641">MGQESQLWDYGCSLWENTHIRDSFLKLQDEDGINPLLVMAASWLASRQIKLNSVRIAELSNRISPWNDQVVKPLRNARRFARVQGQHKLADDIAQAELDAEKKVLQWLQDATSSWKKTEAGALLEKNLAITAEFYDLPHHPTWSELEQWISQC</sequence>
<keyword evidence="2" id="KW-1185">Reference proteome</keyword>
<accession>A0A2V1GWX1</accession>
<protein>
    <submittedName>
        <fullName evidence="1">TIGR02444 family protein</fullName>
    </submittedName>
</protein>
<dbReference type="Pfam" id="PF09523">
    <property type="entry name" value="DUF2390"/>
    <property type="match status" value="1"/>
</dbReference>
<evidence type="ECO:0000313" key="2">
    <source>
        <dbReference type="Proteomes" id="UP000244906"/>
    </source>
</evidence>
<gene>
    <name evidence="1" type="ORF">DC094_20625</name>
</gene>